<dbReference type="InterPro" id="IPR013328">
    <property type="entry name" value="6PGD_dom2"/>
</dbReference>
<dbReference type="Gene3D" id="3.40.50.720">
    <property type="entry name" value="NAD(P)-binding Rossmann-like Domain"/>
    <property type="match status" value="1"/>
</dbReference>
<evidence type="ECO:0000256" key="1">
    <source>
        <dbReference type="ARBA" id="ARBA00007870"/>
    </source>
</evidence>
<dbReference type="EMBL" id="CP001666">
    <property type="protein sequence ID" value="ADK15098.1"/>
    <property type="molecule type" value="Genomic_DNA"/>
</dbReference>
<dbReference type="PANTHER" id="PTHR21708:SF26">
    <property type="entry name" value="2-DEHYDROPANTOATE 2-REDUCTASE"/>
    <property type="match status" value="1"/>
</dbReference>
<dbReference type="AlphaFoldDB" id="D8GJ23"/>
<comment type="function">
    <text evidence="4">Catalyzes the NADPH-dependent reduction of ketopantoate into pantoic acid.</text>
</comment>
<organism evidence="7 8">
    <name type="scientific">Clostridium ljungdahlii (strain ATCC 55383 / DSM 13528 / PETC)</name>
    <dbReference type="NCBI Taxonomy" id="748727"/>
    <lineage>
        <taxon>Bacteria</taxon>
        <taxon>Bacillati</taxon>
        <taxon>Bacillota</taxon>
        <taxon>Clostridia</taxon>
        <taxon>Eubacteriales</taxon>
        <taxon>Clostridiaceae</taxon>
        <taxon>Clostridium</taxon>
    </lineage>
</organism>
<dbReference type="GO" id="GO:0015940">
    <property type="term" value="P:pantothenate biosynthetic process"/>
    <property type="evidence" value="ECO:0007669"/>
    <property type="project" value="UniProtKB-UniPathway"/>
</dbReference>
<protein>
    <recommendedName>
        <fullName evidence="4">2-dehydropantoate 2-reductase</fullName>
        <ecNumber evidence="4">1.1.1.169</ecNumber>
    </recommendedName>
    <alternativeName>
        <fullName evidence="4">Ketopantoate reductase</fullName>
    </alternativeName>
</protein>
<dbReference type="UniPathway" id="UPA00028">
    <property type="reaction ID" value="UER00004"/>
</dbReference>
<comment type="catalytic activity">
    <reaction evidence="4">
        <text>(R)-pantoate + NADP(+) = 2-dehydropantoate + NADPH + H(+)</text>
        <dbReference type="Rhea" id="RHEA:16233"/>
        <dbReference type="ChEBI" id="CHEBI:11561"/>
        <dbReference type="ChEBI" id="CHEBI:15378"/>
        <dbReference type="ChEBI" id="CHEBI:15980"/>
        <dbReference type="ChEBI" id="CHEBI:57783"/>
        <dbReference type="ChEBI" id="CHEBI:58349"/>
        <dbReference type="EC" id="1.1.1.169"/>
    </reaction>
</comment>
<evidence type="ECO:0000259" key="5">
    <source>
        <dbReference type="Pfam" id="PF02558"/>
    </source>
</evidence>
<dbReference type="Gene3D" id="1.10.1040.10">
    <property type="entry name" value="N-(1-d-carboxylethyl)-l-norvaline Dehydrogenase, domain 2"/>
    <property type="match status" value="1"/>
</dbReference>
<dbReference type="EC" id="1.1.1.169" evidence="4"/>
<proteinExistence type="inferred from homology"/>
<dbReference type="SUPFAM" id="SSF51735">
    <property type="entry name" value="NAD(P)-binding Rossmann-fold domains"/>
    <property type="match status" value="1"/>
</dbReference>
<name>D8GJ23_CLOLD</name>
<dbReference type="STRING" id="748727.CLJU_c20360"/>
<dbReference type="PROSITE" id="PS51257">
    <property type="entry name" value="PROKAR_LIPOPROTEIN"/>
    <property type="match status" value="1"/>
</dbReference>
<dbReference type="InterPro" id="IPR013332">
    <property type="entry name" value="KPR_N"/>
</dbReference>
<comment type="similarity">
    <text evidence="1 4">Belongs to the ketopantoate reductase family.</text>
</comment>
<dbReference type="InterPro" id="IPR008927">
    <property type="entry name" value="6-PGluconate_DH-like_C_sf"/>
</dbReference>
<dbReference type="Pfam" id="PF08546">
    <property type="entry name" value="ApbA_C"/>
    <property type="match status" value="1"/>
</dbReference>
<keyword evidence="4" id="KW-0566">Pantothenate biosynthesis</keyword>
<dbReference type="InterPro" id="IPR013752">
    <property type="entry name" value="KPA_reductase"/>
</dbReference>
<dbReference type="GO" id="GO:0008677">
    <property type="term" value="F:2-dehydropantoate 2-reductase activity"/>
    <property type="evidence" value="ECO:0007669"/>
    <property type="project" value="UniProtKB-EC"/>
</dbReference>
<dbReference type="HOGENOM" id="CLU_031468_6_0_9"/>
<dbReference type="GO" id="GO:0005737">
    <property type="term" value="C:cytoplasm"/>
    <property type="evidence" value="ECO:0007669"/>
    <property type="project" value="TreeGrafter"/>
</dbReference>
<feature type="domain" description="Ketopantoate reductase N-terminal" evidence="5">
    <location>
        <begin position="12"/>
        <end position="152"/>
    </location>
</feature>
<feature type="domain" description="Ketopantoate reductase C-terminal" evidence="6">
    <location>
        <begin position="181"/>
        <end position="304"/>
    </location>
</feature>
<accession>D8GJ23</accession>
<dbReference type="InterPro" id="IPR036291">
    <property type="entry name" value="NAD(P)-bd_dom_sf"/>
</dbReference>
<dbReference type="SUPFAM" id="SSF48179">
    <property type="entry name" value="6-phosphogluconate dehydrogenase C-terminal domain-like"/>
    <property type="match status" value="1"/>
</dbReference>
<comment type="pathway">
    <text evidence="4">Cofactor biosynthesis; (R)-pantothenate biosynthesis; (R)-pantoate from 3-methyl-2-oxobutanoate: step 2/2.</text>
</comment>
<dbReference type="NCBIfam" id="TIGR00745">
    <property type="entry name" value="apbA_panE"/>
    <property type="match status" value="1"/>
</dbReference>
<gene>
    <name evidence="7" type="ordered locus">CLJU_c20360</name>
</gene>
<sequence length="305" mass="34370">MCSMKSIKNISAIGLGAIGCAYTSKLYDFNPEGIKFIAGEERAERYKKSGFIINGKKYNFTYIDPKEKCQPADLIIVSVKSNQLTQAICDMRNHVGENTIIISLMNGITSEEIIGKEYGMDKMLYALCIGIDGNRKENNISFSNIGNITFGEKVNKVYSEKVQKVKTLFDNAKIPYKIPEDMMRALWYKFMVNVGINQTSAVLRATYGVFQTKNEAKELMESAMWEVVKLSQKVGVNLSKNDIEEWHKVLNTLGHDSRTSMCQDIVYGRKTEVDIFAGTVCKLGEKYGVDTPVNRTLLNIIKIIE</sequence>
<evidence type="ECO:0000259" key="6">
    <source>
        <dbReference type="Pfam" id="PF08546"/>
    </source>
</evidence>
<dbReference type="Pfam" id="PF02558">
    <property type="entry name" value="ApbA"/>
    <property type="match status" value="1"/>
</dbReference>
<keyword evidence="3 4" id="KW-0560">Oxidoreductase</keyword>
<evidence type="ECO:0000256" key="4">
    <source>
        <dbReference type="RuleBase" id="RU362068"/>
    </source>
</evidence>
<dbReference type="PANTHER" id="PTHR21708">
    <property type="entry name" value="PROBABLE 2-DEHYDROPANTOATE 2-REDUCTASE"/>
    <property type="match status" value="1"/>
</dbReference>
<evidence type="ECO:0000313" key="7">
    <source>
        <dbReference type="EMBL" id="ADK15098.1"/>
    </source>
</evidence>
<evidence type="ECO:0000256" key="3">
    <source>
        <dbReference type="ARBA" id="ARBA00023002"/>
    </source>
</evidence>
<keyword evidence="2 4" id="KW-0521">NADP</keyword>
<reference evidence="7 8" key="1">
    <citation type="journal article" date="2010" name="Proc. Natl. Acad. Sci. U.S.A.">
        <title>Clostridium ljungdahlii represents a microbial production platform based on syngas.</title>
        <authorList>
            <person name="Kopke M."/>
            <person name="Held C."/>
            <person name="Hujer S."/>
            <person name="Liesegang H."/>
            <person name="Wiezer A."/>
            <person name="Wollherr A."/>
            <person name="Ehrenreich A."/>
            <person name="Liebl W."/>
            <person name="Gottschalk G."/>
            <person name="Durre P."/>
        </authorList>
    </citation>
    <scope>NUCLEOTIDE SEQUENCE [LARGE SCALE GENOMIC DNA]</scope>
    <source>
        <strain evidence="8">ATCC 55383 / DSM 13528 / PETC</strain>
    </source>
</reference>
<dbReference type="InterPro" id="IPR003710">
    <property type="entry name" value="ApbA"/>
</dbReference>
<evidence type="ECO:0000256" key="2">
    <source>
        <dbReference type="ARBA" id="ARBA00022857"/>
    </source>
</evidence>
<dbReference type="KEGG" id="clj:CLJU_c20360"/>
<evidence type="ECO:0000313" key="8">
    <source>
        <dbReference type="Proteomes" id="UP000001656"/>
    </source>
</evidence>
<dbReference type="eggNOG" id="COG1893">
    <property type="taxonomic scope" value="Bacteria"/>
</dbReference>
<dbReference type="Proteomes" id="UP000001656">
    <property type="component" value="Chromosome"/>
</dbReference>
<dbReference type="InterPro" id="IPR051402">
    <property type="entry name" value="KPR-Related"/>
</dbReference>